<dbReference type="EMBL" id="GBRH01245163">
    <property type="protein sequence ID" value="JAD52732.1"/>
    <property type="molecule type" value="Transcribed_RNA"/>
</dbReference>
<keyword evidence="1" id="KW-1133">Transmembrane helix</keyword>
<evidence type="ECO:0000256" key="1">
    <source>
        <dbReference type="SAM" id="Phobius"/>
    </source>
</evidence>
<reference evidence="2" key="1">
    <citation type="submission" date="2014-09" db="EMBL/GenBank/DDBJ databases">
        <authorList>
            <person name="Magalhaes I.L.F."/>
            <person name="Oliveira U."/>
            <person name="Santos F.R."/>
            <person name="Vidigal T.H.D.A."/>
            <person name="Brescovit A.D."/>
            <person name="Santos A.J."/>
        </authorList>
    </citation>
    <scope>NUCLEOTIDE SEQUENCE</scope>
    <source>
        <tissue evidence="2">Shoot tissue taken approximately 20 cm above the soil surface</tissue>
    </source>
</reference>
<dbReference type="AlphaFoldDB" id="A0A0A9B081"/>
<protein>
    <submittedName>
        <fullName evidence="2">Uncharacterized protein</fullName>
    </submittedName>
</protein>
<keyword evidence="1" id="KW-0812">Transmembrane</keyword>
<accession>A0A0A9B081</accession>
<name>A0A0A9B081_ARUDO</name>
<proteinExistence type="predicted"/>
<feature type="transmembrane region" description="Helical" evidence="1">
    <location>
        <begin position="12"/>
        <end position="36"/>
    </location>
</feature>
<evidence type="ECO:0000313" key="2">
    <source>
        <dbReference type="EMBL" id="JAD52732.1"/>
    </source>
</evidence>
<sequence length="45" mass="4907">MRASSMPSVRSCLFSVHSGYTAIVVLSNLHTIILVLQQSKLVCCL</sequence>
<keyword evidence="1" id="KW-0472">Membrane</keyword>
<organism evidence="2">
    <name type="scientific">Arundo donax</name>
    <name type="common">Giant reed</name>
    <name type="synonym">Donax arundinaceus</name>
    <dbReference type="NCBI Taxonomy" id="35708"/>
    <lineage>
        <taxon>Eukaryota</taxon>
        <taxon>Viridiplantae</taxon>
        <taxon>Streptophyta</taxon>
        <taxon>Embryophyta</taxon>
        <taxon>Tracheophyta</taxon>
        <taxon>Spermatophyta</taxon>
        <taxon>Magnoliopsida</taxon>
        <taxon>Liliopsida</taxon>
        <taxon>Poales</taxon>
        <taxon>Poaceae</taxon>
        <taxon>PACMAD clade</taxon>
        <taxon>Arundinoideae</taxon>
        <taxon>Arundineae</taxon>
        <taxon>Arundo</taxon>
    </lineage>
</organism>
<reference evidence="2" key="2">
    <citation type="journal article" date="2015" name="Data Brief">
        <title>Shoot transcriptome of the giant reed, Arundo donax.</title>
        <authorList>
            <person name="Barrero R.A."/>
            <person name="Guerrero F.D."/>
            <person name="Moolhuijzen P."/>
            <person name="Goolsby J.A."/>
            <person name="Tidwell J."/>
            <person name="Bellgard S.E."/>
            <person name="Bellgard M.I."/>
        </authorList>
    </citation>
    <scope>NUCLEOTIDE SEQUENCE</scope>
    <source>
        <tissue evidence="2">Shoot tissue taken approximately 20 cm above the soil surface</tissue>
    </source>
</reference>